<keyword evidence="4 5" id="KW-0472">Membrane</keyword>
<comment type="caution">
    <text evidence="7">The sequence shown here is derived from an EMBL/GenBank/DDBJ whole genome shotgun (WGS) entry which is preliminary data.</text>
</comment>
<evidence type="ECO:0000256" key="5">
    <source>
        <dbReference type="SAM" id="Phobius"/>
    </source>
</evidence>
<comment type="subcellular location">
    <subcellularLocation>
        <location evidence="1">Membrane</location>
        <topology evidence="1">Multi-pass membrane protein</topology>
    </subcellularLocation>
</comment>
<dbReference type="InterPro" id="IPR011547">
    <property type="entry name" value="SLC26A/SulP_dom"/>
</dbReference>
<keyword evidence="2 5" id="KW-0812">Transmembrane</keyword>
<feature type="transmembrane region" description="Helical" evidence="5">
    <location>
        <begin position="29"/>
        <end position="46"/>
    </location>
</feature>
<evidence type="ECO:0000256" key="2">
    <source>
        <dbReference type="ARBA" id="ARBA00022692"/>
    </source>
</evidence>
<accession>A0A6G1DAJ9</accession>
<dbReference type="GO" id="GO:0016020">
    <property type="term" value="C:membrane"/>
    <property type="evidence" value="ECO:0007669"/>
    <property type="project" value="UniProtKB-SubCell"/>
</dbReference>
<evidence type="ECO:0000256" key="3">
    <source>
        <dbReference type="ARBA" id="ARBA00022989"/>
    </source>
</evidence>
<reference evidence="7 8" key="1">
    <citation type="submission" date="2019-11" db="EMBL/GenBank/DDBJ databases">
        <title>Whole genome sequence of Oryza granulata.</title>
        <authorList>
            <person name="Li W."/>
        </authorList>
    </citation>
    <scope>NUCLEOTIDE SEQUENCE [LARGE SCALE GENOMIC DNA]</scope>
    <source>
        <strain evidence="8">cv. Menghai</strain>
        <tissue evidence="7">Leaf</tissue>
    </source>
</reference>
<evidence type="ECO:0000313" key="8">
    <source>
        <dbReference type="Proteomes" id="UP000479710"/>
    </source>
</evidence>
<name>A0A6G1DAJ9_9ORYZ</name>
<organism evidence="7 8">
    <name type="scientific">Oryza meyeriana var. granulata</name>
    <dbReference type="NCBI Taxonomy" id="110450"/>
    <lineage>
        <taxon>Eukaryota</taxon>
        <taxon>Viridiplantae</taxon>
        <taxon>Streptophyta</taxon>
        <taxon>Embryophyta</taxon>
        <taxon>Tracheophyta</taxon>
        <taxon>Spermatophyta</taxon>
        <taxon>Magnoliopsida</taxon>
        <taxon>Liliopsida</taxon>
        <taxon>Poales</taxon>
        <taxon>Poaceae</taxon>
        <taxon>BOP clade</taxon>
        <taxon>Oryzoideae</taxon>
        <taxon>Oryzeae</taxon>
        <taxon>Oryzinae</taxon>
        <taxon>Oryza</taxon>
        <taxon>Oryza meyeriana</taxon>
    </lineage>
</organism>
<feature type="domain" description="SLC26A/SulP transporter" evidence="6">
    <location>
        <begin position="2"/>
        <end position="37"/>
    </location>
</feature>
<evidence type="ECO:0000313" key="7">
    <source>
        <dbReference type="EMBL" id="KAF0909471.1"/>
    </source>
</evidence>
<evidence type="ECO:0000256" key="1">
    <source>
        <dbReference type="ARBA" id="ARBA00004141"/>
    </source>
</evidence>
<dbReference type="AlphaFoldDB" id="A0A6G1DAJ9"/>
<evidence type="ECO:0000259" key="6">
    <source>
        <dbReference type="Pfam" id="PF00916"/>
    </source>
</evidence>
<keyword evidence="8" id="KW-1185">Reference proteome</keyword>
<gene>
    <name evidence="7" type="ORF">E2562_036500</name>
</gene>
<dbReference type="Pfam" id="PF00916">
    <property type="entry name" value="Sulfate_transp"/>
    <property type="match status" value="1"/>
</dbReference>
<protein>
    <recommendedName>
        <fullName evidence="6">SLC26A/SulP transporter domain-containing protein</fullName>
    </recommendedName>
</protein>
<dbReference type="Proteomes" id="UP000479710">
    <property type="component" value="Unassembled WGS sequence"/>
</dbReference>
<dbReference type="OrthoDB" id="720305at2759"/>
<keyword evidence="3 5" id="KW-1133">Transmembrane helix</keyword>
<dbReference type="EMBL" id="SPHZ02000007">
    <property type="protein sequence ID" value="KAF0909471.1"/>
    <property type="molecule type" value="Genomic_DNA"/>
</dbReference>
<proteinExistence type="predicted"/>
<evidence type="ECO:0000256" key="4">
    <source>
        <dbReference type="ARBA" id="ARBA00023136"/>
    </source>
</evidence>
<sequence length="112" mass="12263">MILSAIIIIVVISLINYQGTIKLRKVDKLDFLTCMVAFFGILLVSIQNGPRHCTYNGEQGPRQRNIKLVLANPVGSITERLCNSVVGKTFGSDRVFFNVAKAIAAAPHKAHP</sequence>